<comment type="subcellular location">
    <subcellularLocation>
        <location evidence="1">Membrane</location>
        <topology evidence="1">Single-pass membrane protein</topology>
    </subcellularLocation>
</comment>
<keyword evidence="3" id="KW-0677">Repeat</keyword>
<dbReference type="Proteomes" id="UP001165085">
    <property type="component" value="Unassembled WGS sequence"/>
</dbReference>
<feature type="domain" description="C2" evidence="8">
    <location>
        <begin position="1043"/>
        <end position="1175"/>
    </location>
</feature>
<name>A0A9W7AFU7_9STRA</name>
<feature type="region of interest" description="Disordered" evidence="6">
    <location>
        <begin position="1795"/>
        <end position="1829"/>
    </location>
</feature>
<keyword evidence="2 7" id="KW-0812">Transmembrane</keyword>
<dbReference type="InterPro" id="IPR037724">
    <property type="entry name" value="C2E_Ferlin"/>
</dbReference>
<keyword evidence="10" id="KW-1185">Reference proteome</keyword>
<evidence type="ECO:0000256" key="6">
    <source>
        <dbReference type="SAM" id="MobiDB-lite"/>
    </source>
</evidence>
<organism evidence="9 10">
    <name type="scientific">Triparma strigata</name>
    <dbReference type="NCBI Taxonomy" id="1606541"/>
    <lineage>
        <taxon>Eukaryota</taxon>
        <taxon>Sar</taxon>
        <taxon>Stramenopiles</taxon>
        <taxon>Ochrophyta</taxon>
        <taxon>Bolidophyceae</taxon>
        <taxon>Parmales</taxon>
        <taxon>Triparmaceae</taxon>
        <taxon>Triparma</taxon>
    </lineage>
</organism>
<gene>
    <name evidence="9" type="ORF">TrST_g4368</name>
</gene>
<dbReference type="SUPFAM" id="SSF49562">
    <property type="entry name" value="C2 domain (Calcium/lipid-binding domain, CaLB)"/>
    <property type="match status" value="7"/>
</dbReference>
<feature type="region of interest" description="Disordered" evidence="6">
    <location>
        <begin position="1690"/>
        <end position="1711"/>
    </location>
</feature>
<evidence type="ECO:0000256" key="2">
    <source>
        <dbReference type="ARBA" id="ARBA00022692"/>
    </source>
</evidence>
<feature type="transmembrane region" description="Helical" evidence="7">
    <location>
        <begin position="1922"/>
        <end position="1948"/>
    </location>
</feature>
<dbReference type="PANTHER" id="PTHR12546:SF33">
    <property type="entry name" value="SPERM VESICLE FUSION PROTEIN FER-1"/>
    <property type="match status" value="1"/>
</dbReference>
<dbReference type="SMART" id="SM00239">
    <property type="entry name" value="C2"/>
    <property type="match status" value="5"/>
</dbReference>
<dbReference type="Gene3D" id="2.60.40.150">
    <property type="entry name" value="C2 domain"/>
    <property type="match status" value="6"/>
</dbReference>
<keyword evidence="5 7" id="KW-0472">Membrane</keyword>
<sequence length="1960" mass="221696">MSSRLLSVTVVQATLESEATVACTVKLLDLALREIGKKESFKTKAGKKGKVVDFPEQTFQLGSTYNLSRPDSLPHLQLELVTSTTISSSKKLGQVVIPLDTIDQTTEKQDSVYSITELSDGQALVASLRVILEWSEALQDDTLGPLKAMSSAEEIIEEDPKFEDELPNELHVSILKAKDLLVMDSALMGKGSSDPRVVVTVGGVKKKTEVIHKNLNPIWNEKFVFEITDLESAVQIVVEDEDFGGVSADFMGKVVVPLLQLQSKKPMRAWKRLGNKAAKSDSTKRGEVEVLLHWKYNPQAKRRKQSSFGFMNSFGLNAEESDEEADYDPASLEATPKTEEEIKKEQEEKAEAKKKQMEEIGDIQIKSGDYQIQVHIIEVRDLKAEDTTGTSDPVCYVEAFGEKQNTPVKEKCLSAVFDERFIFNYRDMDKDTFDAGQIRVNVMDADFGKRNDMIGSFVVDASLIYFRPKHEFYREWVALVDDTSLDDTGVQGYLKLSISVIGPGDKMVAHDEEDDKAREKKREEEEGIKASIPPTVKRKTVWLVTTIFRAEYLPVMDSGAFTTAGIDAFFQVDCGTAMKRTRKNKCLGERASLNPIWNSELWIPVTLPIMSDIVRYTVWDWDRMGNELVSTATEKFNQLNRDENKKTPPHWKNLYGAQMRGYPPALNKNPEKLHYNKYPGNAPHYRGRILVSERIVEEAQAPPNGDGSAREITPFRLKLKQGIKQSQQPAQETYKFRAMIISGTEIPIFKRGLHTRKMQIKIQCGRNEIYSKRVENKNGVCEWNEMIESEAFIYPKDIDQCPDIVVSICKGKDVDTIPIAYRRYKFRDIVESNFAADAGWILFEEDKALNMLEDGQFPGSALIRLGAGLADDADRTHQEWDAALSASYRKTAYQLRCHIYQARSLPASDANGLMDPYFKLNFNGQQFEAKNAKKCKNGRRDYQVPKMLRKKTCDPLWYGTVCFDTELPEPQFFPQVNFQLFDWDGYTGFDKDDYNGCFNAALTEDNISDAEDSSALKPQWYSLMREEEGDSEGEVLACFQLIKKRAPEVSLTDPPSIKPPLQKAFIEIVAIGCRDLSPFNMLNMQFPKVEFSVDSDEGTIVESTDKSKRPSGSNPNYLQRIVMEVQLPIDPIFAPPITVKLYDYRLAGLSQPICGVSKIDMSKKLPWAEDYVNPALAGRRKDAREASTGVAVEKVVKKKKKVNGRYVIEEEVQKAPEEVQGDLISPVAPLLPKEIKSAIEEKLEAPDTGAGVFGALKHIKAPPPKEAIENKGKKRSSVVDNGGVGQVLGQGELTDEEMLKLIEEHEMEDDQTQRYMLGREKLPGELEELFPTSPFENFSLFRGQGSLKKEIGIFKGLIRVVRDEKELEIKKEGSNHGGIDMTELLKPKQYTVRLYVLRGLSLAPMDIGFMGRPGKSDPYLKVNVGDDKFNDKKNYVSDVTEVDFYKCIELHTELPGAGQLEIEVMDYDAFGSDDLIGKTVIDLEDRWFDDRWKKLGSENYNKQDGKMRWNTKPLERRSLFTDTKNTEQGQIECYVDIMPTPVAEMFPPDDVALPPKQTFEVRLIVWRAKEMISMDVMEDMNDLYFVGWVEGSKKQSTDIHWRARNGKGSFNWRMKFDVELGHNTQAMKFPYLHLQAWDKDLLKFSDCIAESFIDLGNNFKRAYKKNQTIEVYKKRNLKRELESIRYAKAQEEKRKKKEEEKRRAEEAKQEEERMIAAVNAAEPDLEMGVGGHNGSISSLGGYSMGLEEDGVQLVERGAQKSDENTPLKSKAKAKVKNKKSAIGDVTERASSFANSFSNKEMKRRANEDYKRKKEIAKEKHKRSAQADKDELENLLGSMKELCGVGEDPPNSTWVKLMRKDFETGEDEEVGQVAISISIIPKNLAESNPAGFGRKEPNNDPYLPNPSGRLKFTLNPFSMGTQLFGPAICAKIACFCCCIFIVLLTYFIAPYLNIIISLSKD</sequence>
<evidence type="ECO:0000256" key="5">
    <source>
        <dbReference type="ARBA" id="ARBA00023136"/>
    </source>
</evidence>
<feature type="domain" description="C2" evidence="8">
    <location>
        <begin position="878"/>
        <end position="1021"/>
    </location>
</feature>
<dbReference type="PROSITE" id="PS50004">
    <property type="entry name" value="C2"/>
    <property type="match status" value="7"/>
</dbReference>
<comment type="caution">
    <text evidence="9">The sequence shown here is derived from an EMBL/GenBank/DDBJ whole genome shotgun (WGS) entry which is preliminary data.</text>
</comment>
<reference evidence="10" key="1">
    <citation type="journal article" date="2023" name="Commun. Biol.">
        <title>Genome analysis of Parmales, the sister group of diatoms, reveals the evolutionary specialization of diatoms from phago-mixotrophs to photoautotrophs.</title>
        <authorList>
            <person name="Ban H."/>
            <person name="Sato S."/>
            <person name="Yoshikawa S."/>
            <person name="Yamada K."/>
            <person name="Nakamura Y."/>
            <person name="Ichinomiya M."/>
            <person name="Sato N."/>
            <person name="Blanc-Mathieu R."/>
            <person name="Endo H."/>
            <person name="Kuwata A."/>
            <person name="Ogata H."/>
        </authorList>
    </citation>
    <scope>NUCLEOTIDE SEQUENCE [LARGE SCALE GENOMIC DNA]</scope>
    <source>
        <strain evidence="10">NIES 3701</strain>
    </source>
</reference>
<dbReference type="EMBL" id="BRXY01000125">
    <property type="protein sequence ID" value="GMH68423.1"/>
    <property type="molecule type" value="Genomic_DNA"/>
</dbReference>
<feature type="domain" description="C2" evidence="8">
    <location>
        <begin position="524"/>
        <end position="652"/>
    </location>
</feature>
<dbReference type="InterPro" id="IPR035892">
    <property type="entry name" value="C2_domain_sf"/>
</dbReference>
<feature type="domain" description="C2" evidence="8">
    <location>
        <begin position="351"/>
        <end position="477"/>
    </location>
</feature>
<dbReference type="GO" id="GO:0016020">
    <property type="term" value="C:membrane"/>
    <property type="evidence" value="ECO:0007669"/>
    <property type="project" value="UniProtKB-SubCell"/>
</dbReference>
<dbReference type="InterPro" id="IPR012968">
    <property type="entry name" value="FerIin_dom"/>
</dbReference>
<keyword evidence="4 7" id="KW-1133">Transmembrane helix</keyword>
<feature type="domain" description="C2" evidence="8">
    <location>
        <begin position="1547"/>
        <end position="1669"/>
    </location>
</feature>
<evidence type="ECO:0000256" key="1">
    <source>
        <dbReference type="ARBA" id="ARBA00004167"/>
    </source>
</evidence>
<evidence type="ECO:0000256" key="4">
    <source>
        <dbReference type="ARBA" id="ARBA00022989"/>
    </source>
</evidence>
<proteinExistence type="predicted"/>
<dbReference type="Pfam" id="PF00168">
    <property type="entry name" value="C2"/>
    <property type="match status" value="6"/>
</dbReference>
<dbReference type="InterPro" id="IPR000008">
    <property type="entry name" value="C2_dom"/>
</dbReference>
<dbReference type="SMART" id="SM01202">
    <property type="entry name" value="FerI"/>
    <property type="match status" value="1"/>
</dbReference>
<accession>A0A9W7AFU7</accession>
<dbReference type="OrthoDB" id="270970at2759"/>
<feature type="region of interest" description="Disordered" evidence="6">
    <location>
        <begin position="1266"/>
        <end position="1287"/>
    </location>
</feature>
<evidence type="ECO:0000313" key="10">
    <source>
        <dbReference type="Proteomes" id="UP001165085"/>
    </source>
</evidence>
<dbReference type="GO" id="GO:0007009">
    <property type="term" value="P:plasma membrane organization"/>
    <property type="evidence" value="ECO:0007669"/>
    <property type="project" value="TreeGrafter"/>
</dbReference>
<feature type="region of interest" description="Disordered" evidence="6">
    <location>
        <begin position="1756"/>
        <end position="1783"/>
    </location>
</feature>
<dbReference type="CDD" id="cd04037">
    <property type="entry name" value="C2E_Ferlin"/>
    <property type="match status" value="1"/>
</dbReference>
<evidence type="ECO:0000256" key="3">
    <source>
        <dbReference type="ARBA" id="ARBA00022737"/>
    </source>
</evidence>
<dbReference type="PANTHER" id="PTHR12546">
    <property type="entry name" value="FER-1-LIKE"/>
    <property type="match status" value="1"/>
</dbReference>
<feature type="domain" description="C2" evidence="8">
    <location>
        <begin position="148"/>
        <end position="271"/>
    </location>
</feature>
<feature type="region of interest" description="Disordered" evidence="6">
    <location>
        <begin position="319"/>
        <end position="341"/>
    </location>
</feature>
<dbReference type="InterPro" id="IPR037721">
    <property type="entry name" value="Ferlin"/>
</dbReference>
<evidence type="ECO:0000259" key="8">
    <source>
        <dbReference type="PROSITE" id="PS50004"/>
    </source>
</evidence>
<feature type="compositionally biased region" description="Basic and acidic residues" evidence="6">
    <location>
        <begin position="1799"/>
        <end position="1817"/>
    </location>
</feature>
<protein>
    <recommendedName>
        <fullName evidence="8">C2 domain-containing protein</fullName>
    </recommendedName>
</protein>
<feature type="compositionally biased region" description="Basic residues" evidence="6">
    <location>
        <begin position="1769"/>
        <end position="1779"/>
    </location>
</feature>
<feature type="domain" description="C2" evidence="8">
    <location>
        <begin position="1371"/>
        <end position="1496"/>
    </location>
</feature>
<evidence type="ECO:0000256" key="7">
    <source>
        <dbReference type="SAM" id="Phobius"/>
    </source>
</evidence>
<evidence type="ECO:0000313" key="9">
    <source>
        <dbReference type="EMBL" id="GMH68423.1"/>
    </source>
</evidence>